<proteinExistence type="predicted"/>
<dbReference type="Proteomes" id="UP001283361">
    <property type="component" value="Unassembled WGS sequence"/>
</dbReference>
<evidence type="ECO:0000313" key="1">
    <source>
        <dbReference type="EMBL" id="KAK3696207.1"/>
    </source>
</evidence>
<reference evidence="1" key="1">
    <citation type="journal article" date="2023" name="G3 (Bethesda)">
        <title>A reference genome for the long-term kleptoplast-retaining sea slug Elysia crispata morphotype clarki.</title>
        <authorList>
            <person name="Eastman K.E."/>
            <person name="Pendleton A.L."/>
            <person name="Shaikh M.A."/>
            <person name="Suttiyut T."/>
            <person name="Ogas R."/>
            <person name="Tomko P."/>
            <person name="Gavelis G."/>
            <person name="Widhalm J.R."/>
            <person name="Wisecaver J.H."/>
        </authorList>
    </citation>
    <scope>NUCLEOTIDE SEQUENCE</scope>
    <source>
        <strain evidence="1">ECLA1</strain>
    </source>
</reference>
<name>A0AAE1CIW3_9GAST</name>
<keyword evidence="2" id="KW-1185">Reference proteome</keyword>
<organism evidence="1 2">
    <name type="scientific">Elysia crispata</name>
    <name type="common">lettuce slug</name>
    <dbReference type="NCBI Taxonomy" id="231223"/>
    <lineage>
        <taxon>Eukaryota</taxon>
        <taxon>Metazoa</taxon>
        <taxon>Spiralia</taxon>
        <taxon>Lophotrochozoa</taxon>
        <taxon>Mollusca</taxon>
        <taxon>Gastropoda</taxon>
        <taxon>Heterobranchia</taxon>
        <taxon>Euthyneura</taxon>
        <taxon>Panpulmonata</taxon>
        <taxon>Sacoglossa</taxon>
        <taxon>Placobranchoidea</taxon>
        <taxon>Plakobranchidae</taxon>
        <taxon>Elysia</taxon>
    </lineage>
</organism>
<accession>A0AAE1CIW3</accession>
<sequence>MGVELKISVKPGSVGIDERRTRNSSSTALSLSLFLVFTAVRFEKLTSHRYVVENGNNVNIALLASMGNFLAAAKQKLSKGRSAELVSVQLVLPDSLKLCPFQQLMLN</sequence>
<protein>
    <submittedName>
        <fullName evidence="1">Uncharacterized protein</fullName>
    </submittedName>
</protein>
<comment type="caution">
    <text evidence="1">The sequence shown here is derived from an EMBL/GenBank/DDBJ whole genome shotgun (WGS) entry which is preliminary data.</text>
</comment>
<gene>
    <name evidence="1" type="ORF">RRG08_027650</name>
</gene>
<evidence type="ECO:0000313" key="2">
    <source>
        <dbReference type="Proteomes" id="UP001283361"/>
    </source>
</evidence>
<dbReference type="AlphaFoldDB" id="A0AAE1CIW3"/>
<dbReference type="EMBL" id="JAWDGP010008052">
    <property type="protein sequence ID" value="KAK3696207.1"/>
    <property type="molecule type" value="Genomic_DNA"/>
</dbReference>